<protein>
    <recommendedName>
        <fullName evidence="4">DUF4386 family protein</fullName>
    </recommendedName>
</protein>
<dbReference type="RefSeq" id="WP_181611501.1">
    <property type="nucleotide sequence ID" value="NZ_BAABAM010000003.1"/>
</dbReference>
<sequence length="214" mass="21907">MTTISLLGRLAPLGPLAMAGWALSVPYQLSEEPRTWIPRAAAESGRLQVAFVMLLLFAMTATAGAIVTGLVARRASLGIGTTGLVLTVTGFGAVSFSGAGYDAAAVAAHRVGAPAERVLAELDTFAAPMIAGAVFVPLMALGVILMGVALWRGRAVPRWAAALLIAAFPVILVGGAFSTIVNAAGWLLMAVGFWAAGEAFVRQSARYPVAPSGM</sequence>
<proteinExistence type="predicted"/>
<name>A0A7W0CKC8_9ACTN</name>
<feature type="transmembrane region" description="Helical" evidence="1">
    <location>
        <begin position="48"/>
        <end position="72"/>
    </location>
</feature>
<keyword evidence="1" id="KW-0472">Membrane</keyword>
<feature type="transmembrane region" description="Helical" evidence="1">
    <location>
        <begin position="158"/>
        <end position="177"/>
    </location>
</feature>
<accession>A0A7W0CKC8</accession>
<keyword evidence="3" id="KW-1185">Reference proteome</keyword>
<reference evidence="2 3" key="1">
    <citation type="submission" date="2020-07" db="EMBL/GenBank/DDBJ databases">
        <title>Genomic Encyclopedia of Type Strains, Phase IV (KMG-IV): sequencing the most valuable type-strain genomes for metagenomic binning, comparative biology and taxonomic classification.</title>
        <authorList>
            <person name="Goeker M."/>
        </authorList>
    </citation>
    <scope>NUCLEOTIDE SEQUENCE [LARGE SCALE GENOMIC DNA]</scope>
    <source>
        <strain evidence="2 3">DSM 45533</strain>
    </source>
</reference>
<keyword evidence="1" id="KW-1133">Transmembrane helix</keyword>
<evidence type="ECO:0000256" key="1">
    <source>
        <dbReference type="SAM" id="Phobius"/>
    </source>
</evidence>
<comment type="caution">
    <text evidence="2">The sequence shown here is derived from an EMBL/GenBank/DDBJ whole genome shotgun (WGS) entry which is preliminary data.</text>
</comment>
<organism evidence="2 3">
    <name type="scientific">Nonomuraea soli</name>
    <dbReference type="NCBI Taxonomy" id="1032476"/>
    <lineage>
        <taxon>Bacteria</taxon>
        <taxon>Bacillati</taxon>
        <taxon>Actinomycetota</taxon>
        <taxon>Actinomycetes</taxon>
        <taxon>Streptosporangiales</taxon>
        <taxon>Streptosporangiaceae</taxon>
        <taxon>Nonomuraea</taxon>
    </lineage>
</organism>
<gene>
    <name evidence="2" type="ORF">HNR30_004130</name>
</gene>
<feature type="transmembrane region" description="Helical" evidence="1">
    <location>
        <begin position="125"/>
        <end position="151"/>
    </location>
</feature>
<dbReference type="EMBL" id="JACDUR010000004">
    <property type="protein sequence ID" value="MBA2892776.1"/>
    <property type="molecule type" value="Genomic_DNA"/>
</dbReference>
<evidence type="ECO:0000313" key="3">
    <source>
        <dbReference type="Proteomes" id="UP000530928"/>
    </source>
</evidence>
<dbReference type="Proteomes" id="UP000530928">
    <property type="component" value="Unassembled WGS sequence"/>
</dbReference>
<evidence type="ECO:0008006" key="4">
    <source>
        <dbReference type="Google" id="ProtNLM"/>
    </source>
</evidence>
<keyword evidence="1" id="KW-0812">Transmembrane</keyword>
<feature type="transmembrane region" description="Helical" evidence="1">
    <location>
        <begin position="84"/>
        <end position="105"/>
    </location>
</feature>
<evidence type="ECO:0000313" key="2">
    <source>
        <dbReference type="EMBL" id="MBA2892776.1"/>
    </source>
</evidence>
<dbReference type="AlphaFoldDB" id="A0A7W0CKC8"/>